<dbReference type="GO" id="GO:0005886">
    <property type="term" value="C:plasma membrane"/>
    <property type="evidence" value="ECO:0007669"/>
    <property type="project" value="TreeGrafter"/>
</dbReference>
<organism evidence="12 13">
    <name type="scientific">Thiorhodococcus minor</name>
    <dbReference type="NCBI Taxonomy" id="57489"/>
    <lineage>
        <taxon>Bacteria</taxon>
        <taxon>Pseudomonadati</taxon>
        <taxon>Pseudomonadota</taxon>
        <taxon>Gammaproteobacteria</taxon>
        <taxon>Chromatiales</taxon>
        <taxon>Chromatiaceae</taxon>
        <taxon>Thiorhodococcus</taxon>
    </lineage>
</organism>
<dbReference type="RefSeq" id="WP_164450863.1">
    <property type="nucleotide sequence ID" value="NZ_JAAIJQ010000005.1"/>
</dbReference>
<dbReference type="Proteomes" id="UP000483379">
    <property type="component" value="Unassembled WGS sequence"/>
</dbReference>
<dbReference type="PANTHER" id="PTHR45436:SF5">
    <property type="entry name" value="SENSOR HISTIDINE KINASE TRCS"/>
    <property type="match status" value="1"/>
</dbReference>
<gene>
    <name evidence="12" type="ORF">G3446_02720</name>
</gene>
<evidence type="ECO:0000256" key="3">
    <source>
        <dbReference type="ARBA" id="ARBA00012438"/>
    </source>
</evidence>
<dbReference type="GO" id="GO:0004673">
    <property type="term" value="F:protein histidine kinase activity"/>
    <property type="evidence" value="ECO:0007669"/>
    <property type="project" value="UniProtKB-EC"/>
</dbReference>
<evidence type="ECO:0000256" key="10">
    <source>
        <dbReference type="SAM" id="Phobius"/>
    </source>
</evidence>
<comment type="subcellular location">
    <subcellularLocation>
        <location evidence="2">Membrane</location>
    </subcellularLocation>
</comment>
<keyword evidence="6 10" id="KW-0812">Transmembrane</keyword>
<evidence type="ECO:0000256" key="9">
    <source>
        <dbReference type="ARBA" id="ARBA00023136"/>
    </source>
</evidence>
<dbReference type="AlphaFoldDB" id="A0A6M0JWY3"/>
<keyword evidence="9 10" id="KW-0472">Membrane</keyword>
<dbReference type="InterPro" id="IPR036890">
    <property type="entry name" value="HATPase_C_sf"/>
</dbReference>
<evidence type="ECO:0000256" key="4">
    <source>
        <dbReference type="ARBA" id="ARBA00022553"/>
    </source>
</evidence>
<dbReference type="EC" id="2.7.13.3" evidence="3"/>
<sequence length="446" mass="48729">MKSLEGRLHLGLGISLVLLIGAAWWLGHQALHHTADAFVISRLEHDAEGLVGALSVAPDGSPAMGAGRMTPVYDQPYSGHYFVISVAAGGRIRSRSLWDEDLAPPRLAAGETTTWRVPGPAGQRLLAWAGGYRIDDRDLVVAVAEDVSPLSGELRGFERLFAIMAVAGLALILLVQRLVVHRTFMCLEPVYRDIERLEHGKTVFLSEEGPTEILPLVRKLNRLLLRFDQRLERSRTATGNLAHAIKGPLSLLRQQLRDPALDISPGHRETLLEQIERLRRLAERQLKRARLAGAGGAGVSFDAAEELPTLARLLTQIHASKSIDIQLDDRTQGPLDLDREDMLELLGNLLDNACKWAVAMVYCGLCVDRGRLILRIEDDGPGCSEEAIADITGRGMRLDEEVSGHGLGLSIVKEIVDGYQGRIGFARSARLGGLRAEIALPLEEGV</sequence>
<dbReference type="SMART" id="SM00387">
    <property type="entry name" value="HATPase_c"/>
    <property type="match status" value="1"/>
</dbReference>
<dbReference type="SUPFAM" id="SSF55874">
    <property type="entry name" value="ATPase domain of HSP90 chaperone/DNA topoisomerase II/histidine kinase"/>
    <property type="match status" value="1"/>
</dbReference>
<evidence type="ECO:0000256" key="1">
    <source>
        <dbReference type="ARBA" id="ARBA00000085"/>
    </source>
</evidence>
<evidence type="ECO:0000313" key="12">
    <source>
        <dbReference type="EMBL" id="NEV60817.1"/>
    </source>
</evidence>
<evidence type="ECO:0000256" key="6">
    <source>
        <dbReference type="ARBA" id="ARBA00022692"/>
    </source>
</evidence>
<comment type="caution">
    <text evidence="12">The sequence shown here is derived from an EMBL/GenBank/DDBJ whole genome shotgun (WGS) entry which is preliminary data.</text>
</comment>
<dbReference type="PANTHER" id="PTHR45436">
    <property type="entry name" value="SENSOR HISTIDINE KINASE YKOH"/>
    <property type="match status" value="1"/>
</dbReference>
<keyword evidence="4" id="KW-0597">Phosphoprotein</keyword>
<dbReference type="EMBL" id="JAAIJQ010000005">
    <property type="protein sequence ID" value="NEV60817.1"/>
    <property type="molecule type" value="Genomic_DNA"/>
</dbReference>
<dbReference type="InterPro" id="IPR005467">
    <property type="entry name" value="His_kinase_dom"/>
</dbReference>
<keyword evidence="7" id="KW-0418">Kinase</keyword>
<evidence type="ECO:0000256" key="8">
    <source>
        <dbReference type="ARBA" id="ARBA00022989"/>
    </source>
</evidence>
<dbReference type="Gene3D" id="3.30.565.10">
    <property type="entry name" value="Histidine kinase-like ATPase, C-terminal domain"/>
    <property type="match status" value="1"/>
</dbReference>
<keyword evidence="5" id="KW-0808">Transferase</keyword>
<reference evidence="12 13" key="1">
    <citation type="submission" date="2020-02" db="EMBL/GenBank/DDBJ databases">
        <title>Genome sequences of Thiorhodococcus mannitoliphagus and Thiorhodococcus minor, purple sulfur photosynthetic bacteria in the gammaproteobacterial family, Chromatiaceae.</title>
        <authorList>
            <person name="Aviles F.A."/>
            <person name="Meyer T.E."/>
            <person name="Kyndt J.A."/>
        </authorList>
    </citation>
    <scope>NUCLEOTIDE SEQUENCE [LARGE SCALE GENOMIC DNA]</scope>
    <source>
        <strain evidence="12 13">DSM 11518</strain>
    </source>
</reference>
<evidence type="ECO:0000313" key="13">
    <source>
        <dbReference type="Proteomes" id="UP000483379"/>
    </source>
</evidence>
<comment type="catalytic activity">
    <reaction evidence="1">
        <text>ATP + protein L-histidine = ADP + protein N-phospho-L-histidine.</text>
        <dbReference type="EC" id="2.7.13.3"/>
    </reaction>
</comment>
<dbReference type="InterPro" id="IPR003594">
    <property type="entry name" value="HATPase_dom"/>
</dbReference>
<keyword evidence="8 10" id="KW-1133">Transmembrane helix</keyword>
<feature type="transmembrane region" description="Helical" evidence="10">
    <location>
        <begin position="6"/>
        <end position="26"/>
    </location>
</feature>
<dbReference type="PRINTS" id="PR00344">
    <property type="entry name" value="BCTRLSENSOR"/>
</dbReference>
<dbReference type="GO" id="GO:0000160">
    <property type="term" value="P:phosphorelay signal transduction system"/>
    <property type="evidence" value="ECO:0007669"/>
    <property type="project" value="TreeGrafter"/>
</dbReference>
<protein>
    <recommendedName>
        <fullName evidence="3">histidine kinase</fullName>
        <ecNumber evidence="3">2.7.13.3</ecNumber>
    </recommendedName>
</protein>
<evidence type="ECO:0000256" key="2">
    <source>
        <dbReference type="ARBA" id="ARBA00004370"/>
    </source>
</evidence>
<keyword evidence="12" id="KW-0067">ATP-binding</keyword>
<dbReference type="GO" id="GO:0005524">
    <property type="term" value="F:ATP binding"/>
    <property type="evidence" value="ECO:0007669"/>
    <property type="project" value="UniProtKB-KW"/>
</dbReference>
<dbReference type="Pfam" id="PF02518">
    <property type="entry name" value="HATPase_c"/>
    <property type="match status" value="1"/>
</dbReference>
<keyword evidence="13" id="KW-1185">Reference proteome</keyword>
<proteinExistence type="predicted"/>
<keyword evidence="12" id="KW-0547">Nucleotide-binding</keyword>
<name>A0A6M0JWY3_9GAMM</name>
<evidence type="ECO:0000256" key="5">
    <source>
        <dbReference type="ARBA" id="ARBA00022679"/>
    </source>
</evidence>
<accession>A0A6M0JWY3</accession>
<evidence type="ECO:0000259" key="11">
    <source>
        <dbReference type="PROSITE" id="PS50109"/>
    </source>
</evidence>
<feature type="transmembrane region" description="Helical" evidence="10">
    <location>
        <begin position="160"/>
        <end position="179"/>
    </location>
</feature>
<dbReference type="InterPro" id="IPR050428">
    <property type="entry name" value="TCS_sensor_his_kinase"/>
</dbReference>
<feature type="domain" description="Histidine kinase" evidence="11">
    <location>
        <begin position="240"/>
        <end position="444"/>
    </location>
</feature>
<dbReference type="PROSITE" id="PS50109">
    <property type="entry name" value="HIS_KIN"/>
    <property type="match status" value="1"/>
</dbReference>
<evidence type="ECO:0000256" key="7">
    <source>
        <dbReference type="ARBA" id="ARBA00022777"/>
    </source>
</evidence>
<dbReference type="InterPro" id="IPR004358">
    <property type="entry name" value="Sig_transdc_His_kin-like_C"/>
</dbReference>